<dbReference type="InterPro" id="IPR043502">
    <property type="entry name" value="DNA/RNA_pol_sf"/>
</dbReference>
<dbReference type="Proteomes" id="UP000314980">
    <property type="component" value="Unassembled WGS sequence"/>
</dbReference>
<evidence type="ECO:0000256" key="1">
    <source>
        <dbReference type="ARBA" id="ARBA00010879"/>
    </source>
</evidence>
<protein>
    <recommendedName>
        <fullName evidence="2">ribonuclease H</fullName>
        <ecNumber evidence="2">3.1.26.4</ecNumber>
    </recommendedName>
</protein>
<evidence type="ECO:0000256" key="2">
    <source>
        <dbReference type="ARBA" id="ARBA00012180"/>
    </source>
</evidence>
<dbReference type="InterPro" id="IPR043128">
    <property type="entry name" value="Rev_trsase/Diguanyl_cyclase"/>
</dbReference>
<keyword evidence="8" id="KW-1185">Reference proteome</keyword>
<proteinExistence type="inferred from homology"/>
<dbReference type="PROSITE" id="PS50878">
    <property type="entry name" value="RT_POL"/>
    <property type="match status" value="1"/>
</dbReference>
<dbReference type="InterPro" id="IPR000477">
    <property type="entry name" value="RT_dom"/>
</dbReference>
<dbReference type="CDD" id="cd01650">
    <property type="entry name" value="RT_nLTR_like"/>
    <property type="match status" value="1"/>
</dbReference>
<dbReference type="AlphaFoldDB" id="A0A4W6FV19"/>
<dbReference type="GeneTree" id="ENSGT00400000024060"/>
<dbReference type="SMART" id="SM00355">
    <property type="entry name" value="ZnF_C2H2"/>
    <property type="match status" value="2"/>
</dbReference>
<dbReference type="GO" id="GO:0004523">
    <property type="term" value="F:RNA-DNA hybrid ribonuclease activity"/>
    <property type="evidence" value="ECO:0007669"/>
    <property type="project" value="UniProtKB-EC"/>
</dbReference>
<dbReference type="InParanoid" id="A0A4W6FV19"/>
<dbReference type="PROSITE" id="PS50157">
    <property type="entry name" value="ZINC_FINGER_C2H2_2"/>
    <property type="match status" value="1"/>
</dbReference>
<dbReference type="PROSITE" id="PS00028">
    <property type="entry name" value="ZINC_FINGER_C2H2_1"/>
    <property type="match status" value="1"/>
</dbReference>
<dbReference type="PANTHER" id="PTHR19446">
    <property type="entry name" value="REVERSE TRANSCRIPTASES"/>
    <property type="match status" value="1"/>
</dbReference>
<dbReference type="GO" id="GO:0008270">
    <property type="term" value="F:zinc ion binding"/>
    <property type="evidence" value="ECO:0007669"/>
    <property type="project" value="UniProtKB-KW"/>
</dbReference>
<reference evidence="7" key="3">
    <citation type="submission" date="2025-09" db="UniProtKB">
        <authorList>
            <consortium name="Ensembl"/>
        </authorList>
    </citation>
    <scope>IDENTIFICATION</scope>
</reference>
<evidence type="ECO:0000259" key="5">
    <source>
        <dbReference type="PROSITE" id="PS50157"/>
    </source>
</evidence>
<name>A0A4W6FV19_LATCA</name>
<organism evidence="7 8">
    <name type="scientific">Lates calcarifer</name>
    <name type="common">Barramundi</name>
    <name type="synonym">Holocentrus calcarifer</name>
    <dbReference type="NCBI Taxonomy" id="8187"/>
    <lineage>
        <taxon>Eukaryota</taxon>
        <taxon>Metazoa</taxon>
        <taxon>Chordata</taxon>
        <taxon>Craniata</taxon>
        <taxon>Vertebrata</taxon>
        <taxon>Euteleostomi</taxon>
        <taxon>Actinopterygii</taxon>
        <taxon>Neopterygii</taxon>
        <taxon>Teleostei</taxon>
        <taxon>Neoteleostei</taxon>
        <taxon>Acanthomorphata</taxon>
        <taxon>Carangaria</taxon>
        <taxon>Carangaria incertae sedis</taxon>
        <taxon>Centropomidae</taxon>
        <taxon>Lates</taxon>
    </lineage>
</organism>
<dbReference type="SUPFAM" id="SSF56672">
    <property type="entry name" value="DNA/RNA polymerases"/>
    <property type="match status" value="1"/>
</dbReference>
<keyword evidence="3" id="KW-0479">Metal-binding</keyword>
<sequence>MDSTPSRPNSARGTRRASSDGGCRMSKPTGRLLNRRWSPRGDQTPGTPRGPRFLARVKRALFTPSKDKAGMTFLCANKTWRQNMSQGRLPKMVKVGLRVPWASQSCRLCDIELGSLREARTHLIRIHRPWKVFYRCSRCAGTFAHLPSVVCHVPKCTPRQTTTPADPGHYRCDLCTKVFSSSRGYSNHRRSKHTAAYLREKQGSQLKERNGNSHWSKEDTASLRQMIDEEGNSPGLYAKAAARFPTMTPRQIREKCRLIRASARTSVVKSPTTHNANQDLRDLEVELPPQPSVAVLKEALEAQLTGGEGDEGLDPLHCSGRDLNRYVRKVIRLLCRQTPKVLGGKIKRTSPGNPKRLKQSKRFRYKIMQTRYRRDRPTLARWILDGKEKSECPISRAEVASGYKRIWEAGDSFKGLGGFAAMPPADNSPLCVPISAEEALRAVRRMDPKGAPGPDGLRRSDLLRWDNKGRKLANLFNTILHKGKLPSCLKRSRTTLIPKSSDSAKLADLSQWRPITIGSVMLRAFSGILARRLKEACPVHTRQRGFIESPGCSENLLLMDGLLRIAKKEVRPLAVVFVDFAKAFDSVSHQHIAEVLTRKGVDEWMRKLIQDSYKGCTTVVRTKHGETDRIHIKVGVKQGDPLSPLLFNLALDPLLYVLENKGVGFRVGGRSLTALAFADDLVLLSDSWKGMERNLQILEIFSSLTGLKVNPSKCHGFMLDKSQRRYTINDCEVWKLAGTPIHMVPGHEAVTYLGVQISPAKGILTPPLRTLVKDMVARITRAELKPSQKVEILRTYALPRLIYMADHGMACGSLLDGCDRDIRSAVKGWLHLEPHTTDGVCYASFQDGGLGLIKLAAHIPTVQLRRIMAMYNSTDECTKSVARATMPVSNIWALWNRVRGIKRSGDHSRPDLNAIDLKEASTAAWRGREFGRWCKLKTQGVGIEVFRADKISNSWLREPTGARFHESEMIMGLQLRTCTFPTLSSRVRGRGRTHDALLCRLCGRQQETIRHIIGNCVSVKPNRMANHNKICGFLQRVAEEAGWLVARERRLVSDSGSVGVPDLVMVKGREAIILDVAICFEANQDTLYDSEVRKIKKYSGFTMAVKTIHPDVRNVSVCGFPMGARGKWHKNNTAILTKLGVSKKRAKQLAVVMSRRALLQTVDTCKVFRALARRQRVPR</sequence>
<keyword evidence="3" id="KW-0863">Zinc-finger</keyword>
<evidence type="ECO:0000256" key="3">
    <source>
        <dbReference type="PROSITE-ProRule" id="PRU00042"/>
    </source>
</evidence>
<dbReference type="Pfam" id="PF00078">
    <property type="entry name" value="RVT_1"/>
    <property type="match status" value="1"/>
</dbReference>
<dbReference type="EC" id="3.1.26.4" evidence="2"/>
<comment type="similarity">
    <text evidence="1">Belongs to the beta type-B retroviral polymerase family. HERV class-II K(HML-2) pol subfamily.</text>
</comment>
<evidence type="ECO:0000313" key="7">
    <source>
        <dbReference type="Ensembl" id="ENSLCAP00010054755.1"/>
    </source>
</evidence>
<feature type="compositionally biased region" description="Polar residues" evidence="4">
    <location>
        <begin position="1"/>
        <end position="12"/>
    </location>
</feature>
<evidence type="ECO:0000259" key="6">
    <source>
        <dbReference type="PROSITE" id="PS50878"/>
    </source>
</evidence>
<dbReference type="Ensembl" id="ENSLCAT00010056192.1">
    <property type="protein sequence ID" value="ENSLCAP00010054755.1"/>
    <property type="gene ID" value="ENSLCAG00010025523.1"/>
</dbReference>
<evidence type="ECO:0000313" key="8">
    <source>
        <dbReference type="Proteomes" id="UP000314980"/>
    </source>
</evidence>
<dbReference type="InterPro" id="IPR013087">
    <property type="entry name" value="Znf_C2H2_type"/>
</dbReference>
<keyword evidence="3" id="KW-0862">Zinc</keyword>
<feature type="region of interest" description="Disordered" evidence="4">
    <location>
        <begin position="1"/>
        <end position="51"/>
    </location>
</feature>
<feature type="domain" description="Reverse transcriptase" evidence="6">
    <location>
        <begin position="478"/>
        <end position="757"/>
    </location>
</feature>
<feature type="domain" description="C2H2-type" evidence="5">
    <location>
        <begin position="170"/>
        <end position="198"/>
    </location>
</feature>
<reference evidence="8" key="1">
    <citation type="submission" date="2015-09" db="EMBL/GenBank/DDBJ databases">
        <authorList>
            <person name="Sai Rama Sridatta P."/>
        </authorList>
    </citation>
    <scope>NUCLEOTIDE SEQUENCE [LARGE SCALE GENOMIC DNA]</scope>
</reference>
<reference evidence="7" key="2">
    <citation type="submission" date="2025-08" db="UniProtKB">
        <authorList>
            <consortium name="Ensembl"/>
        </authorList>
    </citation>
    <scope>IDENTIFICATION</scope>
</reference>
<dbReference type="Gene3D" id="3.30.70.270">
    <property type="match status" value="1"/>
</dbReference>
<accession>A0A4W6FV19</accession>
<evidence type="ECO:0000256" key="4">
    <source>
        <dbReference type="SAM" id="MobiDB-lite"/>
    </source>
</evidence>